<feature type="region of interest" description="Disordered" evidence="1">
    <location>
        <begin position="93"/>
        <end position="179"/>
    </location>
</feature>
<sequence>MAWFRVDDTLPMNPKILACSLEAIGLWTLAGAWACQQLTDGSIPKQMLQAFRSNASIASELVASGLWEETEDGYQFHDWAHYQYTQSEVEDRRAKRAEAGRKGGIKSGLARRSKREANASSKTKQTRSKNEPHPIPSLYTSTQDKSCVDGGVGEGANAPTPPKTKKRRPTKLPKTWAPNDTHAGIAMELGIHLGTEATKFRDHAQATGRTLIDWDAGFRNWLRQASEYQTRQPVTRQPALDPWAGGTTSNGNPF</sequence>
<dbReference type="AlphaFoldDB" id="A0A7M1QZT3"/>
<dbReference type="Proteomes" id="UP000594961">
    <property type="component" value="Chromosome"/>
</dbReference>
<evidence type="ECO:0008006" key="4">
    <source>
        <dbReference type="Google" id="ProtNLM"/>
    </source>
</evidence>
<reference evidence="2 3" key="1">
    <citation type="submission" date="2020-10" db="EMBL/GenBank/DDBJ databases">
        <title>Trueperella pecoris sp. nov. isolated from bovine and porcine specimens.</title>
        <authorList>
            <person name="Schoenecker L."/>
            <person name="Schnydrig P."/>
            <person name="Brodard I."/>
            <person name="Thomann A."/>
            <person name="Hemphill A."/>
            <person name="Rodriguez-Campos S."/>
            <person name="Perreten V."/>
            <person name="Jores J."/>
            <person name="Kittl S."/>
        </authorList>
    </citation>
    <scope>NUCLEOTIDE SEQUENCE [LARGE SCALE GENOMIC DNA]</scope>
    <source>
        <strain evidence="2 3">19OD0592</strain>
    </source>
</reference>
<feature type="region of interest" description="Disordered" evidence="1">
    <location>
        <begin position="229"/>
        <end position="254"/>
    </location>
</feature>
<gene>
    <name evidence="2" type="ORF">INS90_10210</name>
</gene>
<evidence type="ECO:0000313" key="3">
    <source>
        <dbReference type="Proteomes" id="UP000594961"/>
    </source>
</evidence>
<name>A0A7M1QZT3_9ACTO</name>
<dbReference type="RefSeq" id="WP_197552929.1">
    <property type="nucleotide sequence ID" value="NZ_CP063212.1"/>
</dbReference>
<organism evidence="2 3">
    <name type="scientific">Trueperella pecoris</name>
    <dbReference type="NCBI Taxonomy" id="2733571"/>
    <lineage>
        <taxon>Bacteria</taxon>
        <taxon>Bacillati</taxon>
        <taxon>Actinomycetota</taxon>
        <taxon>Actinomycetes</taxon>
        <taxon>Actinomycetales</taxon>
        <taxon>Actinomycetaceae</taxon>
        <taxon>Trueperella</taxon>
    </lineage>
</organism>
<proteinExistence type="predicted"/>
<evidence type="ECO:0000313" key="2">
    <source>
        <dbReference type="EMBL" id="QOR47602.1"/>
    </source>
</evidence>
<accession>A0A7M1QZT3</accession>
<dbReference type="EMBL" id="CP063212">
    <property type="protein sequence ID" value="QOR47602.1"/>
    <property type="molecule type" value="Genomic_DNA"/>
</dbReference>
<protein>
    <recommendedName>
        <fullName evidence="4">Primosomal protein I</fullName>
    </recommendedName>
</protein>
<evidence type="ECO:0000256" key="1">
    <source>
        <dbReference type="SAM" id="MobiDB-lite"/>
    </source>
</evidence>